<dbReference type="KEGG" id="mde:101887279"/>
<dbReference type="GO" id="GO:0000139">
    <property type="term" value="C:Golgi membrane"/>
    <property type="evidence" value="ECO:0007669"/>
    <property type="project" value="TreeGrafter"/>
</dbReference>
<evidence type="ECO:0000313" key="11">
    <source>
        <dbReference type="EnsemblMetazoa" id="MDOA006465-PA"/>
    </source>
</evidence>
<feature type="domain" description="Endoplasmic reticulum vesicle transporter N-terminal" evidence="10">
    <location>
        <begin position="7"/>
        <end position="96"/>
    </location>
</feature>
<dbReference type="GO" id="GO:0006888">
    <property type="term" value="P:endoplasmic reticulum to Golgi vesicle-mediated transport"/>
    <property type="evidence" value="ECO:0007669"/>
    <property type="project" value="TreeGrafter"/>
</dbReference>
<dbReference type="STRING" id="7370.A0A1I8MMD0"/>
<dbReference type="GO" id="GO:0030134">
    <property type="term" value="C:COPII-coated ER to Golgi transport vesicle"/>
    <property type="evidence" value="ECO:0007669"/>
    <property type="project" value="TreeGrafter"/>
</dbReference>
<dbReference type="PANTHER" id="PTHR10984">
    <property type="entry name" value="ENDOPLASMIC RETICULUM-GOLGI INTERMEDIATE COMPARTMENT PROTEIN"/>
    <property type="match status" value="1"/>
</dbReference>
<evidence type="ECO:0000256" key="3">
    <source>
        <dbReference type="ARBA" id="ARBA00005648"/>
    </source>
</evidence>
<dbReference type="Pfam" id="PF13850">
    <property type="entry name" value="ERGIC_N"/>
    <property type="match status" value="1"/>
</dbReference>
<accession>A0A1I8MMD0</accession>
<dbReference type="GO" id="GO:0006890">
    <property type="term" value="P:retrograde vesicle-mediated transport, Golgi to endoplasmic reticulum"/>
    <property type="evidence" value="ECO:0007669"/>
    <property type="project" value="TreeGrafter"/>
</dbReference>
<dbReference type="OrthoDB" id="270930at2759"/>
<evidence type="ECO:0000256" key="1">
    <source>
        <dbReference type="ARBA" id="ARBA00004257"/>
    </source>
</evidence>
<feature type="transmembrane region" description="Helical" evidence="8">
    <location>
        <begin position="20"/>
        <end position="44"/>
    </location>
</feature>
<dbReference type="GO" id="GO:0033116">
    <property type="term" value="C:endoplasmic reticulum-Golgi intermediate compartment membrane"/>
    <property type="evidence" value="ECO:0007669"/>
    <property type="project" value="UniProtKB-SubCell"/>
</dbReference>
<keyword evidence="5 8" id="KW-1133">Transmembrane helix</keyword>
<feature type="transmembrane region" description="Helical" evidence="8">
    <location>
        <begin position="332"/>
        <end position="357"/>
    </location>
</feature>
<evidence type="ECO:0000256" key="8">
    <source>
        <dbReference type="SAM" id="Phobius"/>
    </source>
</evidence>
<dbReference type="InterPro" id="IPR045888">
    <property type="entry name" value="Erv"/>
</dbReference>
<evidence type="ECO:0000256" key="5">
    <source>
        <dbReference type="ARBA" id="ARBA00022989"/>
    </source>
</evidence>
<dbReference type="PANTHER" id="PTHR10984:SF25">
    <property type="entry name" value="ENDOPLASMIC RETICULUM-GOLGI INTERMEDIATE COMPARTMENT PROTEIN 3"/>
    <property type="match status" value="1"/>
</dbReference>
<dbReference type="eggNOG" id="KOG2667">
    <property type="taxonomic scope" value="Eukaryota"/>
</dbReference>
<organism evidence="11">
    <name type="scientific">Musca domestica</name>
    <name type="common">House fly</name>
    <dbReference type="NCBI Taxonomy" id="7370"/>
    <lineage>
        <taxon>Eukaryota</taxon>
        <taxon>Metazoa</taxon>
        <taxon>Ecdysozoa</taxon>
        <taxon>Arthropoda</taxon>
        <taxon>Hexapoda</taxon>
        <taxon>Insecta</taxon>
        <taxon>Pterygota</taxon>
        <taxon>Neoptera</taxon>
        <taxon>Endopterygota</taxon>
        <taxon>Diptera</taxon>
        <taxon>Brachycera</taxon>
        <taxon>Muscomorpha</taxon>
        <taxon>Muscoidea</taxon>
        <taxon>Muscidae</taxon>
        <taxon>Musca</taxon>
    </lineage>
</organism>
<comment type="similarity">
    <text evidence="3">Belongs to the ERGIC family.</text>
</comment>
<reference evidence="11" key="1">
    <citation type="submission" date="2020-05" db="UniProtKB">
        <authorList>
            <consortium name="EnsemblMetazoa"/>
        </authorList>
    </citation>
    <scope>IDENTIFICATION</scope>
    <source>
        <strain evidence="11">Aabys</strain>
    </source>
</reference>
<evidence type="ECO:0000256" key="6">
    <source>
        <dbReference type="ARBA" id="ARBA00023136"/>
    </source>
</evidence>
<evidence type="ECO:0000256" key="4">
    <source>
        <dbReference type="ARBA" id="ARBA00022692"/>
    </source>
</evidence>
<name>A0A1I8MMD0_MUSDO</name>
<evidence type="ECO:0000259" key="9">
    <source>
        <dbReference type="Pfam" id="PF07970"/>
    </source>
</evidence>
<proteinExistence type="inferred from homology"/>
<dbReference type="AlphaFoldDB" id="A0A1I8MMD0"/>
<feature type="domain" description="Endoplasmic reticulum vesicle transporter C-terminal" evidence="9">
    <location>
        <begin position="139"/>
        <end position="352"/>
    </location>
</feature>
<dbReference type="GO" id="GO:0005789">
    <property type="term" value="C:endoplasmic reticulum membrane"/>
    <property type="evidence" value="ECO:0007669"/>
    <property type="project" value="TreeGrafter"/>
</dbReference>
<dbReference type="VEuPathDB" id="VectorBase:MDOA006465"/>
<dbReference type="InterPro" id="IPR039542">
    <property type="entry name" value="Erv_N"/>
</dbReference>
<dbReference type="VEuPathDB" id="VectorBase:MDOMA2_003461"/>
<dbReference type="InterPro" id="IPR012936">
    <property type="entry name" value="Erv_C"/>
</dbReference>
<sequence>MKLSDALRRLDAYPRTLEDFRVQSVSGAIITLISTIIVVILIFLEFMAYMTPNLTEDLFVDTTRTHKLKINLDITLHNLACSYVSLDAMDSSGDQHLRVDHDIFKHRLDLQGNPLTETEPIKEIVAVSPSNKNTTCGSCYGAESNSTHCCNTCEAVLEAYRAKKWNAPLDKIEQCKDQYNKRSEADAFKEGCRIQGHLEVNRMAGSFHLAPGSSFSIRQFHIHDFQGTNVKLAHTINHLSFGDKIEFATTHPLDGFKVQPEEETKSEMYNYYLKIVPTVYVKPNSAPINTNQFSVTRYRKDLGSKERGMPGIFFSYELSPLMVKYEETQRSFGHFATNCCSIIGGVFTVAGIFAVFLSNSWEVLRNKLEIGKLS</sequence>
<evidence type="ECO:0000256" key="7">
    <source>
        <dbReference type="ARBA" id="ARBA00040493"/>
    </source>
</evidence>
<comment type="subcellular location">
    <subcellularLocation>
        <location evidence="2">Endoplasmic reticulum-Golgi intermediate compartment membrane</location>
        <topology evidence="2">Multi-pass membrane protein</topology>
    </subcellularLocation>
    <subcellularLocation>
        <location evidence="1">Golgi apparatus</location>
        <location evidence="1">cis-Golgi network membrane</location>
        <topology evidence="1">Multi-pass membrane protein</topology>
    </subcellularLocation>
</comment>
<protein>
    <recommendedName>
        <fullName evidence="7">Endoplasmic reticulum-Golgi intermediate compartment protein 3</fullName>
    </recommendedName>
</protein>
<keyword evidence="4 8" id="KW-0812">Transmembrane</keyword>
<dbReference type="RefSeq" id="XP_005181179.2">
    <property type="nucleotide sequence ID" value="XM_005181122.4"/>
</dbReference>
<dbReference type="EnsemblMetazoa" id="MDOA006465-RA">
    <property type="protein sequence ID" value="MDOA006465-PA"/>
    <property type="gene ID" value="MDOA006465"/>
</dbReference>
<keyword evidence="6 8" id="KW-0472">Membrane</keyword>
<evidence type="ECO:0000256" key="2">
    <source>
        <dbReference type="ARBA" id="ARBA00004457"/>
    </source>
</evidence>
<gene>
    <name evidence="11" type="primary">101887279</name>
</gene>
<dbReference type="Pfam" id="PF07970">
    <property type="entry name" value="COPIIcoated_ERV"/>
    <property type="match status" value="1"/>
</dbReference>
<evidence type="ECO:0000259" key="10">
    <source>
        <dbReference type="Pfam" id="PF13850"/>
    </source>
</evidence>